<evidence type="ECO:0000313" key="1">
    <source>
        <dbReference type="EMBL" id="KAI1690971.1"/>
    </source>
</evidence>
<protein>
    <submittedName>
        <fullName evidence="1">Uncharacterized protein</fullName>
    </submittedName>
</protein>
<accession>A0AAD4MIB7</accession>
<proteinExistence type="predicted"/>
<gene>
    <name evidence="1" type="ORF">DdX_22182</name>
</gene>
<keyword evidence="2" id="KW-1185">Reference proteome</keyword>
<name>A0AAD4MIB7_9BILA</name>
<reference evidence="1" key="1">
    <citation type="submission" date="2022-01" db="EMBL/GenBank/DDBJ databases">
        <title>Genome Sequence Resource for Two Populations of Ditylenchus destructor, the Migratory Endoparasitic Phytonematode.</title>
        <authorList>
            <person name="Zhang H."/>
            <person name="Lin R."/>
            <person name="Xie B."/>
        </authorList>
    </citation>
    <scope>NUCLEOTIDE SEQUENCE</scope>
    <source>
        <strain evidence="1">BazhouSP</strain>
    </source>
</reference>
<dbReference type="AlphaFoldDB" id="A0AAD4MIB7"/>
<sequence>MPRRLWQRPDTVRCRRDGLAFHLEDDAIAIIDVDHAGVLAGALDDARSLGAVLVPHGREDAKLGKGRLAADQIQNALIFIRLQAVGGNQFGGDLDRIGNGHGRSRVLAWKGLKAGQGIEVSLAQVNLSCDRKSPAFTTRRHS</sequence>
<dbReference type="Proteomes" id="UP001201812">
    <property type="component" value="Unassembled WGS sequence"/>
</dbReference>
<comment type="caution">
    <text evidence="1">The sequence shown here is derived from an EMBL/GenBank/DDBJ whole genome shotgun (WGS) entry which is preliminary data.</text>
</comment>
<organism evidence="1 2">
    <name type="scientific">Ditylenchus destructor</name>
    <dbReference type="NCBI Taxonomy" id="166010"/>
    <lineage>
        <taxon>Eukaryota</taxon>
        <taxon>Metazoa</taxon>
        <taxon>Ecdysozoa</taxon>
        <taxon>Nematoda</taxon>
        <taxon>Chromadorea</taxon>
        <taxon>Rhabditida</taxon>
        <taxon>Tylenchina</taxon>
        <taxon>Tylenchomorpha</taxon>
        <taxon>Sphaerularioidea</taxon>
        <taxon>Anguinidae</taxon>
        <taxon>Anguininae</taxon>
        <taxon>Ditylenchus</taxon>
    </lineage>
</organism>
<evidence type="ECO:0000313" key="2">
    <source>
        <dbReference type="Proteomes" id="UP001201812"/>
    </source>
</evidence>
<dbReference type="EMBL" id="JAKKPZ010001030">
    <property type="protein sequence ID" value="KAI1690971.1"/>
    <property type="molecule type" value="Genomic_DNA"/>
</dbReference>